<dbReference type="Pfam" id="PF13727">
    <property type="entry name" value="CoA_binding_3"/>
    <property type="match status" value="1"/>
</dbReference>
<proteinExistence type="inferred from homology"/>
<dbReference type="Pfam" id="PF02397">
    <property type="entry name" value="Bac_transf"/>
    <property type="match status" value="1"/>
</dbReference>
<dbReference type="EMBL" id="BAAAPZ010000006">
    <property type="protein sequence ID" value="GAA2096809.1"/>
    <property type="molecule type" value="Genomic_DNA"/>
</dbReference>
<keyword evidence="4 7" id="KW-0812">Transmembrane</keyword>
<evidence type="ECO:0000256" key="6">
    <source>
        <dbReference type="ARBA" id="ARBA00023136"/>
    </source>
</evidence>
<comment type="caution">
    <text evidence="9">The sequence shown here is derived from an EMBL/GenBank/DDBJ whole genome shotgun (WGS) entry which is preliminary data.</text>
</comment>
<evidence type="ECO:0000256" key="4">
    <source>
        <dbReference type="ARBA" id="ARBA00022692"/>
    </source>
</evidence>
<keyword evidence="5 7" id="KW-1133">Transmembrane helix</keyword>
<protein>
    <submittedName>
        <fullName evidence="9">Sugar transferase</fullName>
    </submittedName>
</protein>
<keyword evidence="10" id="KW-1185">Reference proteome</keyword>
<evidence type="ECO:0000256" key="3">
    <source>
        <dbReference type="ARBA" id="ARBA00022679"/>
    </source>
</evidence>
<evidence type="ECO:0000313" key="10">
    <source>
        <dbReference type="Proteomes" id="UP001500984"/>
    </source>
</evidence>
<dbReference type="GO" id="GO:0016740">
    <property type="term" value="F:transferase activity"/>
    <property type="evidence" value="ECO:0007669"/>
    <property type="project" value="UniProtKB-KW"/>
</dbReference>
<sequence length="483" mass="53524">MRDDVESAWQKRLPRNAFIGDVLIIVLTLTAAQVVRFSDEDAQLAADDLRIDYWLVGVLIGVLWVLALNIWRAWDIRVIGSGTLEYQRIFAATLAVFGGVAIVSYALRIELARGYVALAAPLGLLALLLWRWISRKLIIRRRSRGELSRRLLIIGGPAEVLQLHRSFERTPGSGYLPIGAVLPGYSLHSPDGQELPLPVVSVERTADAIMDSILENRAEVVAITGHGLKPRTMRALSWELASREISLVLAPALTDIAGPRIHSHPVADLPLIHVSTPKIEGFQAALKRTFDLFCAAVGLVVISPLLLATAIAIKLDDGGPVFYAQQRIGRGNAPFTMYKFRSMAVDADAKVAELSALHGQDAGNGVLFKMKDDPRITRVGAFIRRYSIDELPQLFNVLLGTMSMVGPRPPLEREVLQYDPYAMRRLKVTPGITGLWQVGGRSDLDWEESIRLDLYYVENWSFVQDIIILIRTVKVVLAKEGAY</sequence>
<dbReference type="PANTHER" id="PTHR30576:SF10">
    <property type="entry name" value="SLL5057 PROTEIN"/>
    <property type="match status" value="1"/>
</dbReference>
<feature type="transmembrane region" description="Helical" evidence="7">
    <location>
        <begin position="86"/>
        <end position="107"/>
    </location>
</feature>
<evidence type="ECO:0000259" key="8">
    <source>
        <dbReference type="Pfam" id="PF02397"/>
    </source>
</evidence>
<dbReference type="InterPro" id="IPR017475">
    <property type="entry name" value="EPS_sugar_tfrase"/>
</dbReference>
<dbReference type="PANTHER" id="PTHR30576">
    <property type="entry name" value="COLANIC BIOSYNTHESIS UDP-GLUCOSE LIPID CARRIER TRANSFERASE"/>
    <property type="match status" value="1"/>
</dbReference>
<evidence type="ECO:0000256" key="1">
    <source>
        <dbReference type="ARBA" id="ARBA00004141"/>
    </source>
</evidence>
<organism evidence="9 10">
    <name type="scientific">Brevibacterium salitolerans</name>
    <dbReference type="NCBI Taxonomy" id="1403566"/>
    <lineage>
        <taxon>Bacteria</taxon>
        <taxon>Bacillati</taxon>
        <taxon>Actinomycetota</taxon>
        <taxon>Actinomycetes</taxon>
        <taxon>Micrococcales</taxon>
        <taxon>Brevibacteriaceae</taxon>
        <taxon>Brevibacterium</taxon>
    </lineage>
</organism>
<comment type="similarity">
    <text evidence="2">Belongs to the bacterial sugar transferase family.</text>
</comment>
<feature type="domain" description="Bacterial sugar transferase" evidence="8">
    <location>
        <begin position="287"/>
        <end position="477"/>
    </location>
</feature>
<feature type="transmembrane region" description="Helical" evidence="7">
    <location>
        <begin position="16"/>
        <end position="34"/>
    </location>
</feature>
<keyword evidence="3 9" id="KW-0808">Transferase</keyword>
<keyword evidence="6 7" id="KW-0472">Membrane</keyword>
<dbReference type="InterPro" id="IPR003362">
    <property type="entry name" value="Bact_transf"/>
</dbReference>
<feature type="transmembrane region" description="Helical" evidence="7">
    <location>
        <begin position="113"/>
        <end position="133"/>
    </location>
</feature>
<feature type="transmembrane region" description="Helical" evidence="7">
    <location>
        <begin position="292"/>
        <end position="313"/>
    </location>
</feature>
<evidence type="ECO:0000256" key="7">
    <source>
        <dbReference type="SAM" id="Phobius"/>
    </source>
</evidence>
<evidence type="ECO:0000313" key="9">
    <source>
        <dbReference type="EMBL" id="GAA2096809.1"/>
    </source>
</evidence>
<evidence type="ECO:0000256" key="5">
    <source>
        <dbReference type="ARBA" id="ARBA00022989"/>
    </source>
</evidence>
<accession>A0ABN2WSF6</accession>
<comment type="subcellular location">
    <subcellularLocation>
        <location evidence="1">Membrane</location>
        <topology evidence="1">Multi-pass membrane protein</topology>
    </subcellularLocation>
</comment>
<dbReference type="NCBIfam" id="TIGR03025">
    <property type="entry name" value="EPS_sugtrans"/>
    <property type="match status" value="1"/>
</dbReference>
<dbReference type="RefSeq" id="WP_344336881.1">
    <property type="nucleotide sequence ID" value="NZ_BAAAPZ010000006.1"/>
</dbReference>
<reference evidence="9 10" key="1">
    <citation type="journal article" date="2019" name="Int. J. Syst. Evol. Microbiol.">
        <title>The Global Catalogue of Microorganisms (GCM) 10K type strain sequencing project: providing services to taxonomists for standard genome sequencing and annotation.</title>
        <authorList>
            <consortium name="The Broad Institute Genomics Platform"/>
            <consortium name="The Broad Institute Genome Sequencing Center for Infectious Disease"/>
            <person name="Wu L."/>
            <person name="Ma J."/>
        </authorList>
    </citation>
    <scope>NUCLEOTIDE SEQUENCE [LARGE SCALE GENOMIC DNA]</scope>
    <source>
        <strain evidence="9 10">JCM 15900</strain>
    </source>
</reference>
<evidence type="ECO:0000256" key="2">
    <source>
        <dbReference type="ARBA" id="ARBA00006464"/>
    </source>
</evidence>
<feature type="transmembrane region" description="Helical" evidence="7">
    <location>
        <begin position="54"/>
        <end position="74"/>
    </location>
</feature>
<gene>
    <name evidence="9" type="ORF">GCM10009823_17110</name>
</gene>
<name>A0ABN2WSF6_9MICO</name>
<dbReference type="Proteomes" id="UP001500984">
    <property type="component" value="Unassembled WGS sequence"/>
</dbReference>